<proteinExistence type="predicted"/>
<feature type="domain" description="Transposase IS701-like DDE" evidence="1">
    <location>
        <begin position="96"/>
        <end position="360"/>
    </location>
</feature>
<protein>
    <submittedName>
        <fullName evidence="2">Mobile element protein</fullName>
    </submittedName>
</protein>
<name>A0A2R6XYS2_9BACL</name>
<dbReference type="AlphaFoldDB" id="A0A2R6XYS2"/>
<dbReference type="PANTHER" id="PTHR33627:SF1">
    <property type="entry name" value="TRANSPOSASE"/>
    <property type="match status" value="1"/>
</dbReference>
<evidence type="ECO:0000313" key="3">
    <source>
        <dbReference type="Proteomes" id="UP000244338"/>
    </source>
</evidence>
<dbReference type="PANTHER" id="PTHR33627">
    <property type="entry name" value="TRANSPOSASE"/>
    <property type="match status" value="1"/>
</dbReference>
<evidence type="ECO:0000313" key="2">
    <source>
        <dbReference type="EMBL" id="PTQ55574.1"/>
    </source>
</evidence>
<reference evidence="3" key="1">
    <citation type="journal article" date="2018" name="Sci. Rep.">
        <title>Lignite coal burning seam in the remote Altai Mountains harbors a hydrogen-driven thermophilic microbial community.</title>
        <authorList>
            <person name="Kadnikov V.V."/>
            <person name="Mardanov A.V."/>
            <person name="Ivasenko D.A."/>
            <person name="Antsiferov D.V."/>
            <person name="Beletsky A.V."/>
            <person name="Karnachuk O.V."/>
            <person name="Ravin N.V."/>
        </authorList>
    </citation>
    <scope>NUCLEOTIDE SEQUENCE [LARGE SCALE GENOMIC DNA]</scope>
</reference>
<comment type="caution">
    <text evidence="2">The sequence shown here is derived from an EMBL/GenBank/DDBJ whole genome shotgun (WGS) entry which is preliminary data.</text>
</comment>
<accession>A0A2R6XYS2</accession>
<dbReference type="Pfam" id="PF13546">
    <property type="entry name" value="DDE_5"/>
    <property type="match status" value="1"/>
</dbReference>
<gene>
    <name evidence="2" type="ORF">BSOLF_1820</name>
</gene>
<sequence>MGQTQGFAKAGHAYTYHGNQKTVFVKVLDPRFRKELGVMPDPRPLFVRKAENREGTRMLLFIPDYDPHILEQCGIDENESSMVSDMLEKYLEHYRPSYKRSEQKQLADTFIKGLLSDLERKSIEPVALRYTGAEGVRPLQMFFKNSTFDDEKMLNIYQQQLAALIGEEDGMLNVDGSDFPKKGSHSVGIARQHCGILGKTENCQAGVFVGYSSTKGYGLVDRRLYIPESWFSESYAELRKQCAVPDDLTFRTKNQLASEMLQAAAASGTFPFRWVGCDSAFGCDRAFLESLLEGCYYFTDVRANELVFPSMPEMTIPPSKTKGRKYKYPRPSFPPVKVADYANDEQLPWQRIILAEGAKGPIVADVKCVRSAYAFCHDGTFVYPNAAHSL</sequence>
<dbReference type="EMBL" id="PEBX01000096">
    <property type="protein sequence ID" value="PTQ55574.1"/>
    <property type="molecule type" value="Genomic_DNA"/>
</dbReference>
<organism evidence="2 3">
    <name type="scientific">Candidatus Carbonibacillus altaicus</name>
    <dbReference type="NCBI Taxonomy" id="2163959"/>
    <lineage>
        <taxon>Bacteria</taxon>
        <taxon>Bacillati</taxon>
        <taxon>Bacillota</taxon>
        <taxon>Bacilli</taxon>
        <taxon>Bacillales</taxon>
        <taxon>Candidatus Carbonibacillus</taxon>
    </lineage>
</organism>
<dbReference type="Proteomes" id="UP000244338">
    <property type="component" value="Unassembled WGS sequence"/>
</dbReference>
<dbReference type="InterPro" id="IPR038721">
    <property type="entry name" value="IS701-like_DDE_dom"/>
</dbReference>
<evidence type="ECO:0000259" key="1">
    <source>
        <dbReference type="Pfam" id="PF13546"/>
    </source>
</evidence>
<dbReference type="InterPro" id="IPR039365">
    <property type="entry name" value="IS701-like"/>
</dbReference>